<evidence type="ECO:0000256" key="2">
    <source>
        <dbReference type="ARBA" id="ARBA00022692"/>
    </source>
</evidence>
<evidence type="ECO:0000256" key="4">
    <source>
        <dbReference type="ARBA" id="ARBA00023136"/>
    </source>
</evidence>
<comment type="subcellular location">
    <subcellularLocation>
        <location evidence="1">Membrane</location>
        <topology evidence="1">Multi-pass membrane protein</topology>
    </subcellularLocation>
</comment>
<keyword evidence="8" id="KW-1185">Reference proteome</keyword>
<dbReference type="PATRIC" id="fig|1133569.4.peg.1167"/>
<feature type="binding site" evidence="5">
    <location>
        <position position="190"/>
    </location>
    <ligand>
        <name>Zn(2+)</name>
        <dbReference type="ChEBI" id="CHEBI:29105"/>
    </ligand>
</feature>
<feature type="transmembrane region" description="Helical" evidence="6">
    <location>
        <begin position="12"/>
        <end position="34"/>
    </location>
</feature>
<dbReference type="GO" id="GO:0016020">
    <property type="term" value="C:membrane"/>
    <property type="evidence" value="ECO:0007669"/>
    <property type="project" value="UniProtKB-SubCell"/>
</dbReference>
<feature type="binding site" evidence="5">
    <location>
        <position position="186"/>
    </location>
    <ligand>
        <name>Zn(2+)</name>
        <dbReference type="ChEBI" id="CHEBI:29105"/>
    </ligand>
</feature>
<dbReference type="OrthoDB" id="9813689at2"/>
<feature type="transmembrane region" description="Helical" evidence="6">
    <location>
        <begin position="46"/>
        <end position="69"/>
    </location>
</feature>
<sequence>MLNKKEQIINEVWSSITHGVGIILSIVALVFLIIKGIHHPQQLGPLLVYGIALIILYVSSTLFHSLYFTRANRVFRLLDHTSIFILIAGTYTPFCLLGMGKSLGPRLLLAIWILSLAGIGLHLILPVRLQWIETTIYVILGWLCLVGFQQLWQSLGKWGFSLLLGGGLCFTFGAMIYSVCKLKYSHVYWHIMVLAGTILMFFAVYSYL</sequence>
<feature type="transmembrane region" description="Helical" evidence="6">
    <location>
        <begin position="187"/>
        <end position="207"/>
    </location>
</feature>
<accession>A0A0R2C9V0</accession>
<reference evidence="7 8" key="1">
    <citation type="journal article" date="2015" name="Genome Announc.">
        <title>Expanding the biotechnology potential of lactobacilli through comparative genomics of 213 strains and associated genera.</title>
        <authorList>
            <person name="Sun Z."/>
            <person name="Harris H.M."/>
            <person name="McCann A."/>
            <person name="Guo C."/>
            <person name="Argimon S."/>
            <person name="Zhang W."/>
            <person name="Yang X."/>
            <person name="Jeffery I.B."/>
            <person name="Cooney J.C."/>
            <person name="Kagawa T.F."/>
            <person name="Liu W."/>
            <person name="Song Y."/>
            <person name="Salvetti E."/>
            <person name="Wrobel A."/>
            <person name="Rasinkangas P."/>
            <person name="Parkhill J."/>
            <person name="Rea M.C."/>
            <person name="O'Sullivan O."/>
            <person name="Ritari J."/>
            <person name="Douillard F.P."/>
            <person name="Paul Ross R."/>
            <person name="Yang R."/>
            <person name="Briner A.E."/>
            <person name="Felis G.E."/>
            <person name="de Vos W.M."/>
            <person name="Barrangou R."/>
            <person name="Klaenhammer T.R."/>
            <person name="Caufield P.W."/>
            <person name="Cui Y."/>
            <person name="Zhang H."/>
            <person name="O'Toole P.W."/>
        </authorList>
    </citation>
    <scope>NUCLEOTIDE SEQUENCE [LARGE SCALE GENOMIC DNA]</scope>
    <source>
        <strain evidence="7 8">DSM 20605</strain>
    </source>
</reference>
<feature type="transmembrane region" description="Helical" evidence="6">
    <location>
        <begin position="158"/>
        <end position="180"/>
    </location>
</feature>
<feature type="binding site" evidence="5">
    <location>
        <position position="64"/>
    </location>
    <ligand>
        <name>Zn(2+)</name>
        <dbReference type="ChEBI" id="CHEBI:29105"/>
    </ligand>
</feature>
<dbReference type="EMBL" id="AYYX01000028">
    <property type="protein sequence ID" value="KRM88606.1"/>
    <property type="molecule type" value="Genomic_DNA"/>
</dbReference>
<keyword evidence="4 6" id="KW-0472">Membrane</keyword>
<dbReference type="STRING" id="1133569.FD21_GL001038"/>
<dbReference type="PANTHER" id="PTHR20855:SF3">
    <property type="entry name" value="LD03007P"/>
    <property type="match status" value="1"/>
</dbReference>
<evidence type="ECO:0000256" key="5">
    <source>
        <dbReference type="PIRSR" id="PIRSR604254-1"/>
    </source>
</evidence>
<evidence type="ECO:0000313" key="8">
    <source>
        <dbReference type="Proteomes" id="UP000051576"/>
    </source>
</evidence>
<dbReference type="GO" id="GO:0046872">
    <property type="term" value="F:metal ion binding"/>
    <property type="evidence" value="ECO:0007669"/>
    <property type="project" value="UniProtKB-KW"/>
</dbReference>
<dbReference type="InterPro" id="IPR004254">
    <property type="entry name" value="AdipoR/HlyIII-related"/>
</dbReference>
<dbReference type="AlphaFoldDB" id="A0A0R2C9V0"/>
<feature type="transmembrane region" description="Helical" evidence="6">
    <location>
        <begin position="106"/>
        <end position="127"/>
    </location>
</feature>
<dbReference type="eggNOG" id="COG1272">
    <property type="taxonomic scope" value="Bacteria"/>
</dbReference>
<evidence type="ECO:0000256" key="3">
    <source>
        <dbReference type="ARBA" id="ARBA00022989"/>
    </source>
</evidence>
<comment type="caution">
    <text evidence="7">The sequence shown here is derived from an EMBL/GenBank/DDBJ whole genome shotgun (WGS) entry which is preliminary data.</text>
</comment>
<keyword evidence="5" id="KW-0862">Zinc</keyword>
<protein>
    <recommendedName>
        <fullName evidence="9">Hemolysin III</fullName>
    </recommendedName>
</protein>
<dbReference type="RefSeq" id="WP_010579766.1">
    <property type="nucleotide sequence ID" value="NZ_AHYZ01000036.1"/>
</dbReference>
<keyword evidence="5" id="KW-0479">Metal-binding</keyword>
<evidence type="ECO:0000256" key="6">
    <source>
        <dbReference type="SAM" id="Phobius"/>
    </source>
</evidence>
<gene>
    <name evidence="7" type="ORF">FD21_GL001038</name>
</gene>
<dbReference type="Proteomes" id="UP000051576">
    <property type="component" value="Unassembled WGS sequence"/>
</dbReference>
<evidence type="ECO:0008006" key="9">
    <source>
        <dbReference type="Google" id="ProtNLM"/>
    </source>
</evidence>
<keyword evidence="3 6" id="KW-1133">Transmembrane helix</keyword>
<dbReference type="PANTHER" id="PTHR20855">
    <property type="entry name" value="ADIPOR/PROGESTIN RECEPTOR-RELATED"/>
    <property type="match status" value="1"/>
</dbReference>
<feature type="transmembrane region" description="Helical" evidence="6">
    <location>
        <begin position="134"/>
        <end position="152"/>
    </location>
</feature>
<name>A0A0R2C9V0_9LACO</name>
<evidence type="ECO:0000313" key="7">
    <source>
        <dbReference type="EMBL" id="KRM88606.1"/>
    </source>
</evidence>
<feature type="transmembrane region" description="Helical" evidence="6">
    <location>
        <begin position="81"/>
        <end position="100"/>
    </location>
</feature>
<evidence type="ECO:0000256" key="1">
    <source>
        <dbReference type="ARBA" id="ARBA00004141"/>
    </source>
</evidence>
<proteinExistence type="predicted"/>
<keyword evidence="2 6" id="KW-0812">Transmembrane</keyword>
<dbReference type="Pfam" id="PF03006">
    <property type="entry name" value="HlyIII"/>
    <property type="match status" value="1"/>
</dbReference>
<organism evidence="7 8">
    <name type="scientific">Liquorilactobacillus vini DSM 20605</name>
    <dbReference type="NCBI Taxonomy" id="1133569"/>
    <lineage>
        <taxon>Bacteria</taxon>
        <taxon>Bacillati</taxon>
        <taxon>Bacillota</taxon>
        <taxon>Bacilli</taxon>
        <taxon>Lactobacillales</taxon>
        <taxon>Lactobacillaceae</taxon>
        <taxon>Liquorilactobacillus</taxon>
    </lineage>
</organism>